<evidence type="ECO:0000313" key="2">
    <source>
        <dbReference type="EMBL" id="NIZ63529.1"/>
    </source>
</evidence>
<feature type="transmembrane region" description="Helical" evidence="1">
    <location>
        <begin position="38"/>
        <end position="63"/>
    </location>
</feature>
<sequence length="236" mass="25769">MPDIEDRVSEVEASVGEVRTSLISVAAELKSSITHKELWLSVAAIVGGIGAVVAVIAGVLVWLNDLQMSAMKAEFNASLKAAISDGVVEMKESVSLDLASIESTLSDERDQLKADFLASREEMQLEFKSFLEAALAEQNLEFDKSLQKQETSLIKTFSSFGMKAMPPVMANGAFQYQPSDGAMLKWLMVSDSVGWKKSLDAFIEGNIDDGDLEPIDPEGLYIRDNGGFKPLIKIWE</sequence>
<keyword evidence="1" id="KW-0472">Membrane</keyword>
<dbReference type="RefSeq" id="WP_167686105.1">
    <property type="nucleotide sequence ID" value="NZ_QHLQ01000064.1"/>
</dbReference>
<proteinExistence type="predicted"/>
<protein>
    <submittedName>
        <fullName evidence="2">Uncharacterized protein</fullName>
    </submittedName>
</protein>
<dbReference type="EMBL" id="QHLQ01000064">
    <property type="protein sequence ID" value="NIZ63529.1"/>
    <property type="molecule type" value="Genomic_DNA"/>
</dbReference>
<name>A0ABX0WFF6_9RHOB</name>
<evidence type="ECO:0000313" key="3">
    <source>
        <dbReference type="Proteomes" id="UP001429564"/>
    </source>
</evidence>
<accession>A0ABX0WFF6</accession>
<gene>
    <name evidence="2" type="ORF">DL239_21465</name>
</gene>
<comment type="caution">
    <text evidence="2">The sequence shown here is derived from an EMBL/GenBank/DDBJ whole genome shotgun (WGS) entry which is preliminary data.</text>
</comment>
<keyword evidence="1" id="KW-1133">Transmembrane helix</keyword>
<dbReference type="Proteomes" id="UP001429564">
    <property type="component" value="Unassembled WGS sequence"/>
</dbReference>
<organism evidence="2 3">
    <name type="scientific">Parasedimentitalea denitrificans</name>
    <dbReference type="NCBI Taxonomy" id="2211118"/>
    <lineage>
        <taxon>Bacteria</taxon>
        <taxon>Pseudomonadati</taxon>
        <taxon>Pseudomonadota</taxon>
        <taxon>Alphaproteobacteria</taxon>
        <taxon>Rhodobacterales</taxon>
        <taxon>Paracoccaceae</taxon>
        <taxon>Parasedimentitalea</taxon>
    </lineage>
</organism>
<keyword evidence="3" id="KW-1185">Reference proteome</keyword>
<keyword evidence="1" id="KW-0812">Transmembrane</keyword>
<reference evidence="2 3" key="1">
    <citation type="submission" date="2018-05" db="EMBL/GenBank/DDBJ databases">
        <authorList>
            <person name="Zhang Y.-J."/>
        </authorList>
    </citation>
    <scope>NUCLEOTIDE SEQUENCE [LARGE SCALE GENOMIC DNA]</scope>
    <source>
        <strain evidence="2 3">CY04</strain>
    </source>
</reference>
<evidence type="ECO:0000256" key="1">
    <source>
        <dbReference type="SAM" id="Phobius"/>
    </source>
</evidence>